<dbReference type="REBASE" id="374631">
    <property type="entry name" value="S.SspF3b2ORF1180P"/>
</dbReference>
<evidence type="ECO:0000256" key="1">
    <source>
        <dbReference type="ARBA" id="ARBA00010923"/>
    </source>
</evidence>
<dbReference type="Proteomes" id="UP000318709">
    <property type="component" value="Chromosome"/>
</dbReference>
<dbReference type="KEGG" id="swf:E3E12_01185"/>
<protein>
    <submittedName>
        <fullName evidence="5">Restriction endonuclease subunit S</fullName>
    </submittedName>
</protein>
<dbReference type="OrthoDB" id="164285at2"/>
<feature type="domain" description="Type I restriction modification DNA specificity" evidence="4">
    <location>
        <begin position="327"/>
        <end position="396"/>
    </location>
</feature>
<dbReference type="EMBL" id="CP038231">
    <property type="protein sequence ID" value="QDH13034.1"/>
    <property type="molecule type" value="Genomic_DNA"/>
</dbReference>
<accession>A0A4Y6U788</accession>
<dbReference type="AlphaFoldDB" id="A0A4Y6U788"/>
<dbReference type="SUPFAM" id="SSF116734">
    <property type="entry name" value="DNA methylase specificity domain"/>
    <property type="match status" value="2"/>
</dbReference>
<keyword evidence="5" id="KW-0378">Hydrolase</keyword>
<dbReference type="RefSeq" id="WP_141442678.1">
    <property type="nucleotide sequence ID" value="NZ_CP038231.1"/>
</dbReference>
<keyword evidence="5" id="KW-0255">Endonuclease</keyword>
<evidence type="ECO:0000313" key="5">
    <source>
        <dbReference type="EMBL" id="QDH13034.1"/>
    </source>
</evidence>
<dbReference type="PANTHER" id="PTHR43140:SF1">
    <property type="entry name" value="TYPE I RESTRICTION ENZYME ECOKI SPECIFICITY SUBUNIT"/>
    <property type="match status" value="1"/>
</dbReference>
<evidence type="ECO:0000256" key="2">
    <source>
        <dbReference type="ARBA" id="ARBA00022747"/>
    </source>
</evidence>
<comment type="similarity">
    <text evidence="1">Belongs to the type-I restriction system S methylase family.</text>
</comment>
<evidence type="ECO:0000313" key="6">
    <source>
        <dbReference type="Proteomes" id="UP000318709"/>
    </source>
</evidence>
<dbReference type="GO" id="GO:0004519">
    <property type="term" value="F:endonuclease activity"/>
    <property type="evidence" value="ECO:0007669"/>
    <property type="project" value="UniProtKB-KW"/>
</dbReference>
<sequence length="451" mass="49807">MSNNPKTPHHSILKPYPAYKPSGLPQNADWIGAIPEGWAVSKAKKELFFTVGKTPSSGKDDYYDGGDYNWANISDLKSKYISEAKTKITLQAIKKFGMKPCVEGSLLFSFKLSVGLVSIAKIPLYTNEAIASFRPGSNFSIEWAYYALPEYLIHNARPNIYGALLLNRNKIENAIIIFPPLSEQRAIAGWLDVECGKIDEAVKAQEELLALLDEKRSALISHTVTKGLNPAALLKPSGHPWIGPIPAHWEVKPLKKLVNQISLKSSSVDEIKIGLENIEGWTGRYIPTESEFEGNGINFIKGDILFGKLRPYLAKSWIASFNGEAIGDFIVIRCKEAKLFNKYLNFFILTKDFIQQVNGLCFGAKMPRIDWLGLSSQLAPLPPLSEQKAIAAYLDEECGKIDELKQAAQEAIALLKEKRSALISAAVTGKIDVRNLAPQPSLSTDSSTPSR</sequence>
<dbReference type="GO" id="GO:0009307">
    <property type="term" value="P:DNA restriction-modification system"/>
    <property type="evidence" value="ECO:0007669"/>
    <property type="project" value="UniProtKB-KW"/>
</dbReference>
<evidence type="ECO:0000259" key="4">
    <source>
        <dbReference type="Pfam" id="PF01420"/>
    </source>
</evidence>
<dbReference type="PANTHER" id="PTHR43140">
    <property type="entry name" value="TYPE-1 RESTRICTION ENZYME ECOKI SPECIFICITY PROTEIN"/>
    <property type="match status" value="1"/>
</dbReference>
<dbReference type="GO" id="GO:0003677">
    <property type="term" value="F:DNA binding"/>
    <property type="evidence" value="ECO:0007669"/>
    <property type="project" value="UniProtKB-KW"/>
</dbReference>
<keyword evidence="3" id="KW-0238">DNA-binding</keyword>
<keyword evidence="2" id="KW-0680">Restriction system</keyword>
<dbReference type="InterPro" id="IPR051212">
    <property type="entry name" value="Type-I_RE_S_subunit"/>
</dbReference>
<organism evidence="5 6">
    <name type="scientific">Formicincola oecophyllae</name>
    <dbReference type="NCBI Taxonomy" id="2558361"/>
    <lineage>
        <taxon>Bacteria</taxon>
        <taxon>Pseudomonadati</taxon>
        <taxon>Pseudomonadota</taxon>
        <taxon>Alphaproteobacteria</taxon>
        <taxon>Acetobacterales</taxon>
        <taxon>Acetobacteraceae</taxon>
        <taxon>Formicincola</taxon>
    </lineage>
</organism>
<name>A0A4Y6U788_9PROT</name>
<dbReference type="Pfam" id="PF01420">
    <property type="entry name" value="Methylase_S"/>
    <property type="match status" value="2"/>
</dbReference>
<keyword evidence="6" id="KW-1185">Reference proteome</keyword>
<dbReference type="Gene3D" id="1.10.287.1120">
    <property type="entry name" value="Bipartite methylase S protein"/>
    <property type="match status" value="1"/>
</dbReference>
<evidence type="ECO:0000256" key="3">
    <source>
        <dbReference type="ARBA" id="ARBA00023125"/>
    </source>
</evidence>
<keyword evidence="5" id="KW-0540">Nuclease</keyword>
<dbReference type="InterPro" id="IPR000055">
    <property type="entry name" value="Restrct_endonuc_typeI_TRD"/>
</dbReference>
<proteinExistence type="inferred from homology"/>
<feature type="domain" description="Type I restriction modification DNA specificity" evidence="4">
    <location>
        <begin position="35"/>
        <end position="192"/>
    </location>
</feature>
<gene>
    <name evidence="5" type="ORF">E3E12_01185</name>
</gene>
<reference evidence="5 6" key="1">
    <citation type="submission" date="2019-03" db="EMBL/GenBank/DDBJ databases">
        <title>The complete genome sequence of Swingsia_sp. F3b2 LMG30590(T).</title>
        <authorList>
            <person name="Chua K.-O."/>
            <person name="Chan K.-G."/>
            <person name="See-Too W.-S."/>
        </authorList>
    </citation>
    <scope>NUCLEOTIDE SEQUENCE [LARGE SCALE GENOMIC DNA]</scope>
    <source>
        <strain evidence="5 6">F3b2</strain>
    </source>
</reference>
<dbReference type="InterPro" id="IPR044946">
    <property type="entry name" value="Restrct_endonuc_typeI_TRD_sf"/>
</dbReference>
<dbReference type="Gene3D" id="3.90.220.20">
    <property type="entry name" value="DNA methylase specificity domains"/>
    <property type="match status" value="2"/>
</dbReference>